<evidence type="ECO:0000313" key="5">
    <source>
        <dbReference type="Ensembl" id="ENSSDUP00000001163.1"/>
    </source>
</evidence>
<dbReference type="GO" id="GO:0050852">
    <property type="term" value="P:T cell receptor signaling pathway"/>
    <property type="evidence" value="ECO:0007669"/>
    <property type="project" value="TreeGrafter"/>
</dbReference>
<dbReference type="InterPro" id="IPR003599">
    <property type="entry name" value="Ig_sub"/>
</dbReference>
<dbReference type="AlphaFoldDB" id="A0A3B4T4T9"/>
<evidence type="ECO:0000256" key="1">
    <source>
        <dbReference type="ARBA" id="ARBA00004370"/>
    </source>
</evidence>
<dbReference type="Gene3D" id="2.60.40.10">
    <property type="entry name" value="Immunoglobulins"/>
    <property type="match status" value="2"/>
</dbReference>
<dbReference type="PROSITE" id="PS50835">
    <property type="entry name" value="IG_LIKE"/>
    <property type="match status" value="1"/>
</dbReference>
<evidence type="ECO:0000256" key="3">
    <source>
        <dbReference type="ARBA" id="ARBA00023319"/>
    </source>
</evidence>
<dbReference type="Ensembl" id="ENSSDUT00000001211.1">
    <property type="protein sequence ID" value="ENSSDUP00000001163.1"/>
    <property type="gene ID" value="ENSSDUG00000000934.1"/>
</dbReference>
<dbReference type="GeneTree" id="ENSGT01120000273380"/>
<feature type="domain" description="Ig-like" evidence="4">
    <location>
        <begin position="16"/>
        <end position="125"/>
    </location>
</feature>
<dbReference type="InterPro" id="IPR003598">
    <property type="entry name" value="Ig_sub2"/>
</dbReference>
<sequence>HSICIHVAYILQYKSPIGVNTSLVMMSSLTDITLSCKSDRRSIRAVEWNKNGLQSPEYVLFFCDGHSDKTFQNPSFVDRVYLQDKDMKNGNVSLVLKNVTKQDEGDYECRVSLDGTNIKKIKIMTSCSRSAPVSVRPGEDATLQCRGHRAAAVVLLEWSRLQPQSEGYVFFYRNNRSYENYRHPSYRGRVELRDESSMKDGEVSVVLKNVTVHDAGTYESQSRCLTHVEDGPSCSPNFRPGHRTMGRHGHEYGFHHRDKWREKVSVVDLFLTHYLYQTRCGGVSSWFHQYSCSDQ</sequence>
<name>A0A3B4T4T9_SERDU</name>
<dbReference type="PANTHER" id="PTHR24100">
    <property type="entry name" value="BUTYROPHILIN"/>
    <property type="match status" value="1"/>
</dbReference>
<reference evidence="5" key="1">
    <citation type="submission" date="2025-08" db="UniProtKB">
        <authorList>
            <consortium name="Ensembl"/>
        </authorList>
    </citation>
    <scope>IDENTIFICATION</scope>
</reference>
<dbReference type="SMART" id="SM00406">
    <property type="entry name" value="IGv"/>
    <property type="match status" value="2"/>
</dbReference>
<evidence type="ECO:0000313" key="6">
    <source>
        <dbReference type="Proteomes" id="UP000261420"/>
    </source>
</evidence>
<proteinExistence type="predicted"/>
<dbReference type="SMART" id="SM00409">
    <property type="entry name" value="IG"/>
    <property type="match status" value="2"/>
</dbReference>
<organism evidence="5 6">
    <name type="scientific">Seriola dumerili</name>
    <name type="common">Greater amberjack</name>
    <name type="synonym">Caranx dumerili</name>
    <dbReference type="NCBI Taxonomy" id="41447"/>
    <lineage>
        <taxon>Eukaryota</taxon>
        <taxon>Metazoa</taxon>
        <taxon>Chordata</taxon>
        <taxon>Craniata</taxon>
        <taxon>Vertebrata</taxon>
        <taxon>Euteleostomi</taxon>
        <taxon>Actinopterygii</taxon>
        <taxon>Neopterygii</taxon>
        <taxon>Teleostei</taxon>
        <taxon>Neoteleostei</taxon>
        <taxon>Acanthomorphata</taxon>
        <taxon>Carangaria</taxon>
        <taxon>Carangiformes</taxon>
        <taxon>Carangidae</taxon>
        <taxon>Seriola</taxon>
    </lineage>
</organism>
<dbReference type="PANTHER" id="PTHR24100:SF151">
    <property type="entry name" value="ICOS LIGAND"/>
    <property type="match status" value="1"/>
</dbReference>
<dbReference type="GO" id="GO:0009897">
    <property type="term" value="C:external side of plasma membrane"/>
    <property type="evidence" value="ECO:0007669"/>
    <property type="project" value="TreeGrafter"/>
</dbReference>
<reference evidence="5" key="2">
    <citation type="submission" date="2025-09" db="UniProtKB">
        <authorList>
            <consortium name="Ensembl"/>
        </authorList>
    </citation>
    <scope>IDENTIFICATION</scope>
</reference>
<dbReference type="InterPro" id="IPR013106">
    <property type="entry name" value="Ig_V-set"/>
</dbReference>
<accession>A0A3B4T4T9</accession>
<dbReference type="InterPro" id="IPR050504">
    <property type="entry name" value="IgSF_BTN/MOG"/>
</dbReference>
<dbReference type="InterPro" id="IPR036179">
    <property type="entry name" value="Ig-like_dom_sf"/>
</dbReference>
<keyword evidence="6" id="KW-1185">Reference proteome</keyword>
<keyword evidence="2" id="KW-0472">Membrane</keyword>
<dbReference type="GO" id="GO:0005102">
    <property type="term" value="F:signaling receptor binding"/>
    <property type="evidence" value="ECO:0007669"/>
    <property type="project" value="TreeGrafter"/>
</dbReference>
<dbReference type="Proteomes" id="UP000261420">
    <property type="component" value="Unplaced"/>
</dbReference>
<dbReference type="SMART" id="SM00408">
    <property type="entry name" value="IGc2"/>
    <property type="match status" value="2"/>
</dbReference>
<dbReference type="InterPro" id="IPR007110">
    <property type="entry name" value="Ig-like_dom"/>
</dbReference>
<dbReference type="GO" id="GO:0001817">
    <property type="term" value="P:regulation of cytokine production"/>
    <property type="evidence" value="ECO:0007669"/>
    <property type="project" value="TreeGrafter"/>
</dbReference>
<dbReference type="SUPFAM" id="SSF48726">
    <property type="entry name" value="Immunoglobulin"/>
    <property type="match status" value="2"/>
</dbReference>
<keyword evidence="3" id="KW-0393">Immunoglobulin domain</keyword>
<evidence type="ECO:0000259" key="4">
    <source>
        <dbReference type="PROSITE" id="PS50835"/>
    </source>
</evidence>
<comment type="subcellular location">
    <subcellularLocation>
        <location evidence="1">Membrane</location>
    </subcellularLocation>
</comment>
<dbReference type="InterPro" id="IPR013783">
    <property type="entry name" value="Ig-like_fold"/>
</dbReference>
<protein>
    <recommendedName>
        <fullName evidence="4">Ig-like domain-containing protein</fullName>
    </recommendedName>
</protein>
<dbReference type="Pfam" id="PF07686">
    <property type="entry name" value="V-set"/>
    <property type="match status" value="2"/>
</dbReference>
<evidence type="ECO:0000256" key="2">
    <source>
        <dbReference type="ARBA" id="ARBA00023136"/>
    </source>
</evidence>